<evidence type="ECO:0000256" key="3">
    <source>
        <dbReference type="ARBA" id="ARBA00007188"/>
    </source>
</evidence>
<dbReference type="SUPFAM" id="SSF53300">
    <property type="entry name" value="vWA-like"/>
    <property type="match status" value="1"/>
</dbReference>
<keyword evidence="6 9" id="KW-0067">ATP-binding</keyword>
<dbReference type="Pfam" id="PF17865">
    <property type="entry name" value="AAA_lid_5"/>
    <property type="match status" value="1"/>
</dbReference>
<dbReference type="CDD" id="cd00009">
    <property type="entry name" value="AAA"/>
    <property type="match status" value="3"/>
</dbReference>
<dbReference type="Proteomes" id="UP000036987">
    <property type="component" value="Unassembled WGS sequence"/>
</dbReference>
<dbReference type="GO" id="GO:0005524">
    <property type="term" value="F:ATP binding"/>
    <property type="evidence" value="ECO:0007669"/>
    <property type="project" value="UniProtKB-KW"/>
</dbReference>
<dbReference type="InterPro" id="IPR040848">
    <property type="entry name" value="AAA_lid_7"/>
</dbReference>
<evidence type="ECO:0000256" key="5">
    <source>
        <dbReference type="ARBA" id="ARBA00022741"/>
    </source>
</evidence>
<keyword evidence="13" id="KW-1185">Reference proteome</keyword>
<feature type="compositionally biased region" description="Acidic residues" evidence="10">
    <location>
        <begin position="4522"/>
        <end position="4535"/>
    </location>
</feature>
<dbReference type="GO" id="GO:0005730">
    <property type="term" value="C:nucleolus"/>
    <property type="evidence" value="ECO:0007669"/>
    <property type="project" value="UniProtKB-SubCell"/>
</dbReference>
<evidence type="ECO:0000256" key="4">
    <source>
        <dbReference type="ARBA" id="ARBA00017143"/>
    </source>
</evidence>
<feature type="compositionally biased region" description="Acidic residues" evidence="10">
    <location>
        <begin position="4684"/>
        <end position="4697"/>
    </location>
</feature>
<dbReference type="PROSITE" id="PS00675">
    <property type="entry name" value="SIGMA54_INTERACT_1"/>
    <property type="match status" value="1"/>
</dbReference>
<dbReference type="FunFam" id="3.40.50.300:FF:000142">
    <property type="entry name" value="Midasin"/>
    <property type="match status" value="1"/>
</dbReference>
<dbReference type="STRING" id="29655.A0A0K9NTZ5"/>
<dbReference type="InterPro" id="IPR036465">
    <property type="entry name" value="vWFA_dom_sf"/>
</dbReference>
<feature type="compositionally biased region" description="Basic and acidic residues" evidence="10">
    <location>
        <begin position="4565"/>
        <end position="4593"/>
    </location>
</feature>
<feature type="compositionally biased region" description="Low complexity" evidence="10">
    <location>
        <begin position="4730"/>
        <end position="4741"/>
    </location>
</feature>
<comment type="caution">
    <text evidence="12">The sequence shown here is derived from an EMBL/GenBank/DDBJ whole genome shotgun (WGS) entry which is preliminary data.</text>
</comment>
<organism evidence="12 13">
    <name type="scientific">Zostera marina</name>
    <name type="common">Eelgrass</name>
    <dbReference type="NCBI Taxonomy" id="29655"/>
    <lineage>
        <taxon>Eukaryota</taxon>
        <taxon>Viridiplantae</taxon>
        <taxon>Streptophyta</taxon>
        <taxon>Embryophyta</taxon>
        <taxon>Tracheophyta</taxon>
        <taxon>Spermatophyta</taxon>
        <taxon>Magnoliopsida</taxon>
        <taxon>Liliopsida</taxon>
        <taxon>Zosteraceae</taxon>
        <taxon>Zostera</taxon>
    </lineage>
</organism>
<dbReference type="InterPro" id="IPR002035">
    <property type="entry name" value="VWF_A"/>
</dbReference>
<dbReference type="Pfam" id="PF17867">
    <property type="entry name" value="AAA_lid_7"/>
    <property type="match status" value="3"/>
</dbReference>
<dbReference type="SMART" id="SM00382">
    <property type="entry name" value="AAA"/>
    <property type="match status" value="5"/>
</dbReference>
<comment type="similarity">
    <text evidence="3 9">Belongs to the midasin family.</text>
</comment>
<name>A0A0K9NTZ5_ZOSMR</name>
<dbReference type="OrthoDB" id="5186at2759"/>
<dbReference type="FunFam" id="3.40.50.300:FF:001861">
    <property type="entry name" value="Midasin"/>
    <property type="match status" value="1"/>
</dbReference>
<dbReference type="PIRSF" id="PIRSF010340">
    <property type="entry name" value="Midasin"/>
    <property type="match status" value="1"/>
</dbReference>
<feature type="compositionally biased region" description="Basic and acidic residues" evidence="10">
    <location>
        <begin position="4744"/>
        <end position="4772"/>
    </location>
</feature>
<dbReference type="SUPFAM" id="SSF52540">
    <property type="entry name" value="P-loop containing nucleoside triphosphate hydrolases"/>
    <property type="match status" value="7"/>
</dbReference>
<feature type="compositionally biased region" description="Acidic residues" evidence="10">
    <location>
        <begin position="4707"/>
        <end position="4721"/>
    </location>
</feature>
<dbReference type="GO" id="GO:0000027">
    <property type="term" value="P:ribosomal large subunit assembly"/>
    <property type="evidence" value="ECO:0000318"/>
    <property type="project" value="GO_Central"/>
</dbReference>
<feature type="domain" description="VWFA" evidence="11">
    <location>
        <begin position="5088"/>
        <end position="5290"/>
    </location>
</feature>
<keyword evidence="8 9" id="KW-0539">Nucleus</keyword>
<dbReference type="InterPro" id="IPR041190">
    <property type="entry name" value="Midasin_AAA_lid_5"/>
</dbReference>
<feature type="compositionally biased region" description="Acidic residues" evidence="10">
    <location>
        <begin position="4594"/>
        <end position="4606"/>
    </location>
</feature>
<protein>
    <recommendedName>
        <fullName evidence="4 9">Midasin</fullName>
    </recommendedName>
</protein>
<dbReference type="FunFam" id="3.40.50.300:FF:001384">
    <property type="entry name" value="Midasin"/>
    <property type="match status" value="1"/>
</dbReference>
<feature type="compositionally biased region" description="Basic and acidic residues" evidence="10">
    <location>
        <begin position="4607"/>
        <end position="4621"/>
    </location>
</feature>
<evidence type="ECO:0000256" key="10">
    <source>
        <dbReference type="SAM" id="MobiDB-lite"/>
    </source>
</evidence>
<evidence type="ECO:0000256" key="2">
    <source>
        <dbReference type="ARBA" id="ARBA00004642"/>
    </source>
</evidence>
<gene>
    <name evidence="12" type="ORF">ZOSMA_67G00250</name>
</gene>
<evidence type="ECO:0000256" key="8">
    <source>
        <dbReference type="ARBA" id="ARBA00023242"/>
    </source>
</evidence>
<comment type="subcellular location">
    <subcellularLocation>
        <location evidence="1">Nucleus</location>
        <location evidence="1">Nucleolus</location>
    </subcellularLocation>
    <subcellularLocation>
        <location evidence="2">Nucleus</location>
        <location evidence="2">Nucleoplasm</location>
    </subcellularLocation>
</comment>
<evidence type="ECO:0000256" key="9">
    <source>
        <dbReference type="PIRNR" id="PIRNR010340"/>
    </source>
</evidence>
<dbReference type="PANTHER" id="PTHR48103:SF2">
    <property type="entry name" value="MIDASIN"/>
    <property type="match status" value="1"/>
</dbReference>
<dbReference type="PANTHER" id="PTHR48103">
    <property type="entry name" value="MIDASIN-RELATED"/>
    <property type="match status" value="1"/>
</dbReference>
<dbReference type="InterPro" id="IPR025662">
    <property type="entry name" value="Sigma_54_int_dom_ATP-bd_1"/>
</dbReference>
<dbReference type="GO" id="GO:0005634">
    <property type="term" value="C:nucleus"/>
    <property type="evidence" value="ECO:0000318"/>
    <property type="project" value="GO_Central"/>
</dbReference>
<dbReference type="GO" id="GO:0005654">
    <property type="term" value="C:nucleoplasm"/>
    <property type="evidence" value="ECO:0007669"/>
    <property type="project" value="UniProtKB-SubCell"/>
</dbReference>
<dbReference type="OMA" id="ILEQWHR"/>
<dbReference type="InterPro" id="IPR027417">
    <property type="entry name" value="P-loop_NTPase"/>
</dbReference>
<sequence length="5302" mass="606865">MSLDGAFDLRSSLNRLLLRCPSLQRNQALSALSEKGDVTDTDVVFSLAEPFLHPSYTIPILGCFRPLNQRIVERAGKLLRRVIPRLLKKENTQDTDGDVCSMEVDYDDSEMEEDDPADHVVEFYSRRGKNGLLMLHDLACLAFCRAIDLAPFVRGAVIEYFKYKCQLHSGLYDSIPPPFYRFSIITNGVQFSEQDIYFLTRSIRVSYRYLFMEPEEFSKLWNWATVLDLVENPINPRLHNLFADNTINCNGSSNNTLDIKWCAEQILSVIFRMSDMATTRFVAKAEEALLCSFRWEEFCQDTSLEKASWYFQTTEMHSTNQDDETIIQNGDEFDQSNVMASFSHNYVDGIDFVMTKALQKSYEFAFMAVSQKWPTLLYGPSGAGKTTLINMLAVSYGRKVLFIHMDDQMDSKTLIGCYICAEQPGQFIWQSGSLTQAVQEGFWLVLEDIDKAPSELQSTLLPLLEGSNTFATGHGEPITVAQSFCLFATISSSKLESFHGKSGFNVLWRRVLVPPPSSKDMVEIMNKKYPCLNGYASKILETFEKANSIAYNNFGGFQLSNANSCIDLSKFSLRHLLKFSKRVAALPCCFSSIPFSESNCKSIYEEAVDIFVSFSSSSKHRRYMMNEISMIWTLPVVDYENLYPPNKPIIKSSRLNLQVGRITIECLQDVAHLPTQNRQFVDLRSSLHILERIACCVKYNEPILLVGETGTGKTTLVQNLATRLGKTLTVLNMSQQSDIADLLGGFKPISAGSICVQIHQELVELFCKNFTKSVEKNAEFLSNCKKLIMDKKWIPLLSYIKRAVDRILHFCISEETVPKSGLKRKRPLAENRHDWESFSARLNFTNNIICSSSSMSFSFVEGAFINALRNGHWILLDEINLAPAETLQRINGVLDGERGSICLAERGDVSHVERHPSFRMFACMNPATDAGKRDLSHSLRSRFTEHFVDEILDDDDLFLFVKQFMVGSFKCEDKLLRNIVKFYKVAKGVYEVRLQDGANQKPQFSLRSLSRAMEYVRYAVKKFNLERAIFDGFSMFFVTSLDGPSTQIMNDLIKDHLLGGKVLPSVKYTDYLNKNLPNSGDYIITESVKGHLKNIACAIYIKRYPVLLQGPTSSGKTSLVQYLASVTGHEFIRINNHDHTDLQEYFGSYITNSSGMLEFQEGPLVKAVRKGHWIVLDELNLAPSDVLEALNRLLDDNRELFVPEIQEKIYAHPSFMLFATQNPPTLYAGRKMLSRAFRNRFVEIHVDEIPESELSTILEKRCKIPESYAKKMVNVFKDLQLHRQDSNVFAGKHGFITPRDLFRWANRFSRFGKSYDDLAHDGYFVLAERLREDSEKKVVRKVLESRLPVSDVSEYCLKLYTQISTASSEEKSIDGSGEPINITWTASMQRLYFLVMRCYSLHEPVLLVGDTGGGKTTVCQFLSAVLQIKLLTLNCHQYTESSDFLGGYKPVCDRSRLTTEYNDQIDRLKLSNFFLHLPNIPLDIVSGSSTLNHLKKILIRYKKNPNDFPDVTKQDLHELNDIKLKLTNLQQKWHTLFIWQDGPLVEAMKEGHLFLLDEISLADDSVLERLNSVLEPERTLSFHQMQVGRVLTIRDLQSWIDFMNVTAGNLGCSAAFIHGAFLVLLDGLSLGTSISKDNAVTLRHECFSELLEQLKVRDISACSKLENYGWGNIENINEICAHHDVPADLFGIRPFFIKKGPVHIKQEGFEFLAPTTSRNALRLLRAMQLPKPVLLEGSPGVGKTSLVVALARYSGHNVVRINLSEQTDMMDLIGSHLPINSNDKIEFGWSDGILLQAIKEGSWVLLDELNLAPQSVLEGLNAILDHRSEVYVPELGKSFKCPPSFRIFACQNPSSQGGGRKGLPKSFLNRFTKVYGDELAADDYLFICRSLHPSIPIEILTKLITFNGRIYEDTMLHHKYGQVGSPWEFNLRDVIRSCMIIEGASDKSKQESFLNAIYIKRMRTERDRMEVIKCYEEIFGVESFLSHSSKVHISPKHLIIGSTSVMRNYFQPGKILTSNLNISEWNSNYLEAILHCINHQWLCLLVGPPSSGKTSMIRLLGNITGNSLREINLSSSTDVSELLGSFGQYNRFETFKVLINKIERFVHEFFTLRLHTKWESLINDRKYLLIQWLDFKKTTDVGSYVSTFGSMQHSKDFSCISLDPLVHVIEQLKLDFETHQLPVSWSKKELNESLLTANYLKNGNGTQKLAKFEWIPGDLIKSIECGEWVVLDNANLCNPTVLDRINSLVEPDGSITLNECGLVDGKPLIVHAHPNFRMFLTFDPMFGEVSRAMRNRGVEIFIEPNSVFGEDQSGSRRESIKEDVRKILVYSGIPQCKLVDAMIEAHIYAKECGSQHCVDISLLEVTRWVQLFQKLLMSGNQPTWSLQLSWEHTYLSSLGEIAGKEIVPLVKRLHLSHQNWFEISTMQCSSMAHTGGWPVPLNLRRSLWFSQETSIAKNCMYLEYLAAQCGSYQLSKKPFSLIDVKQLRPSIIPFNFLYKHLFPMFPDQDISVYDDTQKFDLELMQKVFQIAANWTFEQATPTDLNLYIEYCSYQQQPYCNFFNSFLSILNQVKNHSIWKFILDCWHQLSNNNFDNRDHQLPLISFELIDYAGSNGTLEVEQCKTSLNRAVYCIGLLRTSFQQWDIEEMQFTSDKNKLNFSLLNVLKCLRQLEKDVMNTILQSPYFDMLIHVYPNILDHHSVFWKSITSPYHEEKAVIAWYTLKKEALKLQNILPNSVKNLMHESSKMQMNLSISKPFLWLYGGHPMLPSFEDQYEKLQQLLKLCNTIWPGTMKLWKHPSNDDHDFIMVALSSIPELKRLFMRGICMSSFLSIKDSPGTELEEIYQSLWSRVDHERRQLVILSKSENKKMLSSGNSSDGCCVLCPNILVDRPALSCWFATCLFPDWKSFSLDLEILNKLSKAVLLSPHEAYKALFNISDLLHYSLHCSLEFSSRSPTDFIPHQKLLWLLDAWESFDSVYVTLANVIHEMWFGWHSSLWTSYSKPFKNYIPSFNPKCCLLLQPLRTALLEQTLQDCCSIMEYEGRSLKLRVTSQALKEATPLCGKLLEDLYSTAQSLFQQILFAHRKSFANHDFQCLENFFSFFNGNTRISLTKDNLQSLLALILTSTHKRLTSLTGRVIEPLIRFCFVSCSAHDYIQNLGLGWIHIGILRFLLLFNGEDLDPTLKYAFKHSDVLDKISSLQLEIKVRKNCEKLAGRSMTSNSQVKIENSIHELDKKQRKLQQKIVFRTDQTDYSSLKREISEFLIFLGLEDGNLNIPLTVNEICNWQDTTTRFINILTENFSSYLDIIQPIQVAIYEMKLGLSLVLSDTLEKDYHEKIDKTSNDRILKIVSSLVQFPRALPYEVGNFDICLLNSLFSASNGSDNIKMLSNVQLEVSVYHLTLFRLFCNLKSSFVFDCNSFMLMDEIFSYFTKFWLEMKDQVKAKEDSESHGFIFKPRSFMIEDILKVYDTDIDKKIAFGSMEEDSLVVTEPNEGNRNLEEEWNSIQDSILNDVVVFHNQIFGSSNLRERFGYIEVTDKDRMRFFSDSYKLGMKVIKCLPNIISFKIEETLMTEHLLQACSEYGVAQNTQHHSYHFYKDSNASELSKMVKPLTRLQQHCAFELEKWTDHPDLQRIIELTKVLLTKPFTTPLSQVLPWLQSLAFSLQENNSILKQEDTLPSILSIVKTWQRIELDCWPSFLDDVRKQHEKSAEKLWFALRNVLQRKDISDDYHLENVLTIESLEEFIHSSNIGEFNKRLQLLLAFFGQFNTSRCFSVPERDQLQDNLKILYNIFGYYIQFLPIVLEAIEIGRRGVEKELTEHLKLFKWDENEFSHLSNKRFQMTRKKTIKIIEKYNDLLQKPVMTILNDEASLKKNKYSTWLEDESLTDADNGPFQYNTERYLWYTEWKRVVKTAITICRKPDFLHSKGLLNLKKSLLPVQEFESFQTGWEVGWISLENIWQEIAGFASIWKRGMKNLKERRGLRRELANLLKNLKDNGLSQYRSQISTEVEFDANKPCTSFLQPSYNVEHLLLTEDGSYSNVNSRNHIQEWKLANQWYFKNLAMRQQLRQIFLNPHKDLTVEQVYRASSFLDHLIQIQQDQRTVIYSFSEKLKSLKKILLSTECIGSGENGLIHNQQTFIDCLYAQKNIFDSLLTLSGDVMLFLRNVQNSHINNCSAAKAEADLYTLIYEFIQRFQQSKKSLDQYLLGTDGIISLSSESMMEGFVSEEMVEFLLQNFQVINEFDRRINAFSLPEVSRRSMEIIFNHFKDLTNKALVIKKKIDGESSKNDSLIDYADYMQNFNKLDKVYSQAFVETDEMFTEVLGNMRLLCQGQNLHDFSEIEKIPSWKVVFESYIGKLQNDRIHNTVIKMIDAGKELLKHSDHRKTDVSSRIYMDLKVIYISIDILCSFSDGILSELLTLHRTVCEMSYMLSNIFSCLFSKGFGEAETPFDDDGKVQDASGTGLGEGEGVNDVSDQIEDEGQIIGDNDKSENLEKSEKVGGKDEKGIEMDEDFTAETFSVSEGSDNDECDDEEEDMNIDSLMGENNTDSQAVQEKLGNKDEEDPGDSNEKYESGSSVKEKDSSSRELRAKDGRDADMDDSTQLDDDEKDALKKDDNECLPDEKDMSDEVMDQSNAFEDSTGIDIPKEIEEIEGDENPQSTAEEVEEEFDDGDDLVSDEHLGSCPDNDTEIEDKIDENIENEGNSGPIDDNVDGMDLEEVSDDDTQNKSKMENNINSSMGSMSIKGELGHEMMDDPMQDLDKSDQKNCPDAEKLTDPTSLKQHIGNETRVGPSSGLPSEDDPRSDQAFPDSNGHSRLDGGQTQPQSDAHSVEIIQPNPYRSIGDALKDWKESIKISSDSQELGTEAPEIINDENANEYQFVSDKENATSQALGPATSDQIKSELKAMDNETEGKDIKEKKDVSMLNVLKENTDIRHAQSLHASSSGNRQSEKLVESIMDCDDADMQDAEENIEADQFGNLVSFQRELRNDEYLKFCSNNSKTVELESILDCVNERAISDWRHYEHSTNKLSHELAEQLRLIMEPTLASRLQGNYKTGKKLNFKMLIAYFASQFTKDAIWYRRTKLNKRNYQVLIAVDDSRSMSESHCGSVAMEALVTVYRAMSQLEVGQLAVTSFGKVGNVKLLHDFDQPLGGGEAAAKMISSFSFKQDNTIENEPVTDLLEYLNNMLDSAVSRARLPSGNNPLHQLVLIISDGRFSEKENLKTRVRNLLNSGKRMIAFILLDNLQESIMELSEVSFKGEKLTVKKYMNDFPFPFYVVLREIEALPRTLADLLRQWFELQTSFNE</sequence>
<dbReference type="EMBL" id="LFYR01001770">
    <property type="protein sequence ID" value="KMZ59532.1"/>
    <property type="molecule type" value="Genomic_DNA"/>
</dbReference>
<evidence type="ECO:0000256" key="6">
    <source>
        <dbReference type="ARBA" id="ARBA00022840"/>
    </source>
</evidence>
<dbReference type="InterPro" id="IPR003593">
    <property type="entry name" value="AAA+_ATPase"/>
</dbReference>
<feature type="region of interest" description="Disordered" evidence="10">
    <location>
        <begin position="4447"/>
        <end position="4839"/>
    </location>
</feature>
<feature type="compositionally biased region" description="Polar residues" evidence="10">
    <location>
        <begin position="4541"/>
        <end position="4550"/>
    </location>
</feature>
<dbReference type="Pfam" id="PF07728">
    <property type="entry name" value="AAA_5"/>
    <property type="match status" value="7"/>
</dbReference>
<dbReference type="InterPro" id="IPR011704">
    <property type="entry name" value="ATPase_dyneun-rel_AAA"/>
</dbReference>
<reference evidence="13" key="1">
    <citation type="journal article" date="2016" name="Nature">
        <title>The genome of the seagrass Zostera marina reveals angiosperm adaptation to the sea.</title>
        <authorList>
            <person name="Olsen J.L."/>
            <person name="Rouze P."/>
            <person name="Verhelst B."/>
            <person name="Lin Y.-C."/>
            <person name="Bayer T."/>
            <person name="Collen J."/>
            <person name="Dattolo E."/>
            <person name="De Paoli E."/>
            <person name="Dittami S."/>
            <person name="Maumus F."/>
            <person name="Michel G."/>
            <person name="Kersting A."/>
            <person name="Lauritano C."/>
            <person name="Lohaus R."/>
            <person name="Toepel M."/>
            <person name="Tonon T."/>
            <person name="Vanneste K."/>
            <person name="Amirebrahimi M."/>
            <person name="Brakel J."/>
            <person name="Bostroem C."/>
            <person name="Chovatia M."/>
            <person name="Grimwood J."/>
            <person name="Jenkins J.W."/>
            <person name="Jueterbock A."/>
            <person name="Mraz A."/>
            <person name="Stam W.T."/>
            <person name="Tice H."/>
            <person name="Bornberg-Bauer E."/>
            <person name="Green P.J."/>
            <person name="Pearson G.A."/>
            <person name="Procaccini G."/>
            <person name="Duarte C.M."/>
            <person name="Schmutz J."/>
            <person name="Reusch T.B.H."/>
            <person name="Van de Peer Y."/>
        </authorList>
    </citation>
    <scope>NUCLEOTIDE SEQUENCE [LARGE SCALE GENOMIC DNA]</scope>
    <source>
        <strain evidence="13">cv. Finnish</strain>
    </source>
</reference>
<accession>A0A0K9NTZ5</accession>
<keyword evidence="7 9" id="KW-0143">Chaperone</keyword>
<feature type="compositionally biased region" description="Basic and acidic residues" evidence="10">
    <location>
        <begin position="4484"/>
        <end position="4506"/>
    </location>
</feature>
<keyword evidence="5 9" id="KW-0547">Nucleotide-binding</keyword>
<dbReference type="FunFam" id="3.40.50.300:FF:000582">
    <property type="entry name" value="Midasin"/>
    <property type="match status" value="1"/>
</dbReference>
<evidence type="ECO:0000313" key="12">
    <source>
        <dbReference type="EMBL" id="KMZ59532.1"/>
    </source>
</evidence>
<evidence type="ECO:0000259" key="11">
    <source>
        <dbReference type="PROSITE" id="PS50234"/>
    </source>
</evidence>
<dbReference type="Gene3D" id="3.40.50.300">
    <property type="entry name" value="P-loop containing nucleotide triphosphate hydrolases"/>
    <property type="match status" value="7"/>
</dbReference>
<evidence type="ECO:0000313" key="13">
    <source>
        <dbReference type="Proteomes" id="UP000036987"/>
    </source>
</evidence>
<evidence type="ECO:0000256" key="1">
    <source>
        <dbReference type="ARBA" id="ARBA00004604"/>
    </source>
</evidence>
<comment type="function">
    <text evidence="9">Nuclear chaperone required for maturation and nuclear export of pre-60S ribosome subunits.</text>
</comment>
<dbReference type="PROSITE" id="PS50234">
    <property type="entry name" value="VWFA"/>
    <property type="match status" value="1"/>
</dbReference>
<dbReference type="InterPro" id="IPR012099">
    <property type="entry name" value="Midasin"/>
</dbReference>
<proteinExistence type="inferred from homology"/>
<dbReference type="FunFam" id="3.40.50.410:FF:000114">
    <property type="entry name" value="Midasin"/>
    <property type="match status" value="1"/>
</dbReference>
<feature type="compositionally biased region" description="Acidic residues" evidence="10">
    <location>
        <begin position="4660"/>
        <end position="4673"/>
    </location>
</feature>
<evidence type="ECO:0000256" key="7">
    <source>
        <dbReference type="ARBA" id="ARBA00023186"/>
    </source>
</evidence>
<dbReference type="GO" id="GO:0016887">
    <property type="term" value="F:ATP hydrolysis activity"/>
    <property type="evidence" value="ECO:0000318"/>
    <property type="project" value="GO_Central"/>
</dbReference>